<reference evidence="2 3" key="1">
    <citation type="submission" date="2018-11" db="EMBL/GenBank/DDBJ databases">
        <title>Gordonia insulae sp. nov., isolated from an island soil.</title>
        <authorList>
            <person name="Kim Y.S."/>
            <person name="Kim S.B."/>
        </authorList>
    </citation>
    <scope>NUCLEOTIDE SEQUENCE [LARGE SCALE GENOMIC DNA]</scope>
    <source>
        <strain evidence="2 3">MMS17-SY073</strain>
    </source>
</reference>
<dbReference type="Proteomes" id="UP000271469">
    <property type="component" value="Chromosome"/>
</dbReference>
<feature type="region of interest" description="Disordered" evidence="1">
    <location>
        <begin position="57"/>
        <end position="80"/>
    </location>
</feature>
<proteinExistence type="predicted"/>
<dbReference type="EMBL" id="CP033972">
    <property type="protein sequence ID" value="AZG48492.1"/>
    <property type="molecule type" value="Genomic_DNA"/>
</dbReference>
<feature type="compositionally biased region" description="Basic and acidic residues" evidence="1">
    <location>
        <begin position="57"/>
        <end position="66"/>
    </location>
</feature>
<feature type="region of interest" description="Disordered" evidence="1">
    <location>
        <begin position="1"/>
        <end position="29"/>
    </location>
</feature>
<dbReference type="KEGG" id="gom:D7316_05109"/>
<feature type="compositionally biased region" description="Basic and acidic residues" evidence="1">
    <location>
        <begin position="1"/>
        <end position="14"/>
    </location>
</feature>
<accession>A0A3G8JVA3</accession>
<name>A0A3G8JVA3_9ACTN</name>
<evidence type="ECO:0000256" key="1">
    <source>
        <dbReference type="SAM" id="MobiDB-lite"/>
    </source>
</evidence>
<protein>
    <submittedName>
        <fullName evidence="2">Uncharacterized protein</fullName>
    </submittedName>
</protein>
<dbReference type="RefSeq" id="WP_124710688.1">
    <property type="nucleotide sequence ID" value="NZ_CP033972.1"/>
</dbReference>
<sequence length="80" mass="8712">MSDSPRPDHDHEPADALIDDDPDMPHEYEHDSAFAFGDATPIGETDRIARERAIYEAARHGNDLNRGHALGGSDGTTEGQ</sequence>
<organism evidence="2 3">
    <name type="scientific">Gordonia insulae</name>
    <dbReference type="NCBI Taxonomy" id="2420509"/>
    <lineage>
        <taxon>Bacteria</taxon>
        <taxon>Bacillati</taxon>
        <taxon>Actinomycetota</taxon>
        <taxon>Actinomycetes</taxon>
        <taxon>Mycobacteriales</taxon>
        <taxon>Gordoniaceae</taxon>
        <taxon>Gordonia</taxon>
    </lineage>
</organism>
<keyword evidence="3" id="KW-1185">Reference proteome</keyword>
<evidence type="ECO:0000313" key="3">
    <source>
        <dbReference type="Proteomes" id="UP000271469"/>
    </source>
</evidence>
<evidence type="ECO:0000313" key="2">
    <source>
        <dbReference type="EMBL" id="AZG48492.1"/>
    </source>
</evidence>
<dbReference type="OrthoDB" id="4376726at2"/>
<dbReference type="AlphaFoldDB" id="A0A3G8JVA3"/>
<gene>
    <name evidence="2" type="ORF">D7316_05109</name>
</gene>